<organism evidence="1 2">
    <name type="scientific">Lasius platythorax</name>
    <dbReference type="NCBI Taxonomy" id="488582"/>
    <lineage>
        <taxon>Eukaryota</taxon>
        <taxon>Metazoa</taxon>
        <taxon>Ecdysozoa</taxon>
        <taxon>Arthropoda</taxon>
        <taxon>Hexapoda</taxon>
        <taxon>Insecta</taxon>
        <taxon>Pterygota</taxon>
        <taxon>Neoptera</taxon>
        <taxon>Endopterygota</taxon>
        <taxon>Hymenoptera</taxon>
        <taxon>Apocrita</taxon>
        <taxon>Aculeata</taxon>
        <taxon>Formicoidea</taxon>
        <taxon>Formicidae</taxon>
        <taxon>Formicinae</taxon>
        <taxon>Lasius</taxon>
        <taxon>Lasius</taxon>
    </lineage>
</organism>
<protein>
    <submittedName>
        <fullName evidence="1">Uncharacterized protein</fullName>
    </submittedName>
</protein>
<gene>
    <name evidence="1" type="ORF">LPLAT_LOCUS9306</name>
</gene>
<sequence length="87" mass="10235">MCGSLDVTHAIPSRFALLAVTFRFEAIFRRAKNSRLNRLYSQLQWQAFRAVVISKHKWDTKKLSCGLNLRFANRLIRVIEVVEKMRI</sequence>
<name>A0AAV2NVE1_9HYME</name>
<dbReference type="EMBL" id="OZ034827">
    <property type="protein sequence ID" value="CAL1683614.1"/>
    <property type="molecule type" value="Genomic_DNA"/>
</dbReference>
<reference evidence="1" key="1">
    <citation type="submission" date="2024-04" db="EMBL/GenBank/DDBJ databases">
        <authorList>
            <consortium name="Molecular Ecology Group"/>
        </authorList>
    </citation>
    <scope>NUCLEOTIDE SEQUENCE</scope>
</reference>
<proteinExistence type="predicted"/>
<evidence type="ECO:0000313" key="1">
    <source>
        <dbReference type="EMBL" id="CAL1683614.1"/>
    </source>
</evidence>
<dbReference type="Proteomes" id="UP001497644">
    <property type="component" value="Chromosome 4"/>
</dbReference>
<keyword evidence="2" id="KW-1185">Reference proteome</keyword>
<evidence type="ECO:0000313" key="2">
    <source>
        <dbReference type="Proteomes" id="UP001497644"/>
    </source>
</evidence>
<accession>A0AAV2NVE1</accession>
<dbReference type="AlphaFoldDB" id="A0AAV2NVE1"/>